<accession>A0ACB0ZFX8</accession>
<evidence type="ECO:0000313" key="1">
    <source>
        <dbReference type="EMBL" id="CAK5077876.1"/>
    </source>
</evidence>
<keyword evidence="2" id="KW-1185">Reference proteome</keyword>
<sequence length="188" mass="21594">MLLKLLGNLKAIKAKSDKNHELHVTNNNENLQNNVNNPRNVNDAKSYIANRPKINFTYKRRNKQLVPINSESEYEPGENSEQDANNFENHNEYENVNTEETLTENNDNYTDNERNFLQIVEYTNDLCEPVPLEIDYSGSIYKLEYGQSNDGQAPGTSYQENVNADQFPSTSYRANSAKGKHSKTELRL</sequence>
<protein>
    <submittedName>
        <fullName evidence="1">Uncharacterized protein</fullName>
    </submittedName>
</protein>
<reference evidence="1" key="1">
    <citation type="submission" date="2023-11" db="EMBL/GenBank/DDBJ databases">
        <authorList>
            <person name="Poullet M."/>
        </authorList>
    </citation>
    <scope>NUCLEOTIDE SEQUENCE</scope>
    <source>
        <strain evidence="1">E1834</strain>
    </source>
</reference>
<name>A0ACB0ZFX8_MELEN</name>
<gene>
    <name evidence="1" type="ORF">MENTE1834_LOCUS24844</name>
</gene>
<evidence type="ECO:0000313" key="2">
    <source>
        <dbReference type="Proteomes" id="UP001497535"/>
    </source>
</evidence>
<dbReference type="EMBL" id="CAVMJV010000033">
    <property type="protein sequence ID" value="CAK5077876.1"/>
    <property type="molecule type" value="Genomic_DNA"/>
</dbReference>
<proteinExistence type="predicted"/>
<comment type="caution">
    <text evidence="1">The sequence shown here is derived from an EMBL/GenBank/DDBJ whole genome shotgun (WGS) entry which is preliminary data.</text>
</comment>
<organism evidence="1 2">
    <name type="scientific">Meloidogyne enterolobii</name>
    <name type="common">Root-knot nematode worm</name>
    <name type="synonym">Meloidogyne mayaguensis</name>
    <dbReference type="NCBI Taxonomy" id="390850"/>
    <lineage>
        <taxon>Eukaryota</taxon>
        <taxon>Metazoa</taxon>
        <taxon>Ecdysozoa</taxon>
        <taxon>Nematoda</taxon>
        <taxon>Chromadorea</taxon>
        <taxon>Rhabditida</taxon>
        <taxon>Tylenchina</taxon>
        <taxon>Tylenchomorpha</taxon>
        <taxon>Tylenchoidea</taxon>
        <taxon>Meloidogynidae</taxon>
        <taxon>Meloidogyninae</taxon>
        <taxon>Meloidogyne</taxon>
    </lineage>
</organism>
<dbReference type="Proteomes" id="UP001497535">
    <property type="component" value="Unassembled WGS sequence"/>
</dbReference>